<feature type="transmembrane region" description="Helical" evidence="6">
    <location>
        <begin position="203"/>
        <end position="221"/>
    </location>
</feature>
<name>A0A1B7SAQ9_9ASCO</name>
<organism evidence="7 8">
    <name type="scientific">Ogataea polymorpha</name>
    <dbReference type="NCBI Taxonomy" id="460523"/>
    <lineage>
        <taxon>Eukaryota</taxon>
        <taxon>Fungi</taxon>
        <taxon>Dikarya</taxon>
        <taxon>Ascomycota</taxon>
        <taxon>Saccharomycotina</taxon>
        <taxon>Pichiomycetes</taxon>
        <taxon>Pichiales</taxon>
        <taxon>Pichiaceae</taxon>
        <taxon>Ogataea</taxon>
    </lineage>
</organism>
<feature type="transmembrane region" description="Helical" evidence="6">
    <location>
        <begin position="450"/>
        <end position="471"/>
    </location>
</feature>
<accession>A0A1B7SAQ9</accession>
<feature type="transmembrane region" description="Helical" evidence="6">
    <location>
        <begin position="227"/>
        <end position="244"/>
    </location>
</feature>
<dbReference type="InterPro" id="IPR007300">
    <property type="entry name" value="CidB/LrgB"/>
</dbReference>
<evidence type="ECO:0000313" key="7">
    <source>
        <dbReference type="EMBL" id="KAH3659840.1"/>
    </source>
</evidence>
<proteinExistence type="predicted"/>
<keyword evidence="2 6" id="KW-0812">Transmembrane</keyword>
<feature type="transmembrane region" description="Helical" evidence="6">
    <location>
        <begin position="251"/>
        <end position="269"/>
    </location>
</feature>
<feature type="transmembrane region" description="Helical" evidence="6">
    <location>
        <begin position="20"/>
        <end position="40"/>
    </location>
</feature>
<keyword evidence="3 6" id="KW-1133">Transmembrane helix</keyword>
<keyword evidence="4 6" id="KW-0472">Membrane</keyword>
<feature type="transmembrane region" description="Helical" evidence="6">
    <location>
        <begin position="424"/>
        <end position="444"/>
    </location>
</feature>
<protein>
    <submittedName>
        <fullName evidence="7">Uncharacterized protein</fullName>
    </submittedName>
</protein>
<dbReference type="RefSeq" id="XP_018208538.1">
    <property type="nucleotide sequence ID" value="XM_018353098.1"/>
</dbReference>
<evidence type="ECO:0000256" key="3">
    <source>
        <dbReference type="ARBA" id="ARBA00022989"/>
    </source>
</evidence>
<evidence type="ECO:0000256" key="6">
    <source>
        <dbReference type="SAM" id="Phobius"/>
    </source>
</evidence>
<dbReference type="GO" id="GO:0016020">
    <property type="term" value="C:membrane"/>
    <property type="evidence" value="ECO:0007669"/>
    <property type="project" value="UniProtKB-SubCell"/>
</dbReference>
<feature type="transmembrane region" description="Helical" evidence="6">
    <location>
        <begin position="52"/>
        <end position="73"/>
    </location>
</feature>
<reference evidence="7" key="1">
    <citation type="journal article" date="2021" name="Open Biol.">
        <title>Shared evolutionary footprints suggest mitochondrial oxidative damage underlies multiple complex I losses in fungi.</title>
        <authorList>
            <person name="Schikora-Tamarit M.A."/>
            <person name="Marcet-Houben M."/>
            <person name="Nosek J."/>
            <person name="Gabaldon T."/>
        </authorList>
    </citation>
    <scope>NUCLEOTIDE SEQUENCE</scope>
    <source>
        <strain evidence="7">NCAIM Y.01608</strain>
    </source>
</reference>
<evidence type="ECO:0000256" key="1">
    <source>
        <dbReference type="ARBA" id="ARBA00004141"/>
    </source>
</evidence>
<comment type="caution">
    <text evidence="7">The sequence shown here is derived from an EMBL/GenBank/DDBJ whole genome shotgun (WGS) entry which is preliminary data.</text>
</comment>
<keyword evidence="8" id="KW-1185">Reference proteome</keyword>
<feature type="transmembrane region" description="Helical" evidence="6">
    <location>
        <begin position="334"/>
        <end position="353"/>
    </location>
</feature>
<dbReference type="OrthoDB" id="2502820at2759"/>
<feature type="transmembrane region" description="Helical" evidence="6">
    <location>
        <begin position="393"/>
        <end position="412"/>
    </location>
</feature>
<feature type="region of interest" description="Disordered" evidence="5">
    <location>
        <begin position="161"/>
        <end position="189"/>
    </location>
</feature>
<dbReference type="EMBL" id="JAEUBD010001504">
    <property type="protein sequence ID" value="KAH3659840.1"/>
    <property type="molecule type" value="Genomic_DNA"/>
</dbReference>
<evidence type="ECO:0000256" key="2">
    <source>
        <dbReference type="ARBA" id="ARBA00022692"/>
    </source>
</evidence>
<sequence length="484" mass="54519">MFEETLNGLKAAGRPLLVHLWHKYVLVPIGTLLMMLLLYGINEIIKKTTINFPASVCLMLLMYGGLSLNSWLFGEHRTDVFLKLVDIPCGFALRWMNLYFTPPFVTLVLSDKVSVAEAFTIMAVYIVGYIFTFGFMAYFTWGLQLLLGTYKLHVKQDEKDEESQIPESNQQDEVNDNASKQSSTSTTKETPWEDKVRDFVLEWIDFFIYGLLFIAGIPVYFVTGYEMPVQLATAVLLFRACLFIPAKLRRFLHPILISFALCLLVYYILSLIKGQNYFTCIRHYKTGRTYLTLFDSKTYPDWPGAGDFLLSLMDISIVSLSLSMYKYRGDLKRHFASVLPPIILCAFMSFFIYPPVCYRLGISPARSLGFTGRSVTMALGIPLVTALEGSTQLMAVTTIISGILGVLVGDFIVFKMFRVRKHDFVSRGVSFGLNCGAVSTYYLTVEDPPAGAMSALSFTFFGTLMVILSAIDPLVRTAQKLVGW</sequence>
<evidence type="ECO:0000313" key="8">
    <source>
        <dbReference type="Proteomes" id="UP000788993"/>
    </source>
</evidence>
<feature type="transmembrane region" description="Helical" evidence="6">
    <location>
        <begin position="118"/>
        <end position="141"/>
    </location>
</feature>
<evidence type="ECO:0000256" key="4">
    <source>
        <dbReference type="ARBA" id="ARBA00023136"/>
    </source>
</evidence>
<dbReference type="PANTHER" id="PTHR30249:SF0">
    <property type="entry name" value="PLASTIDAL GLYCOLATE_GLYCERATE TRANSLOCATOR 1, CHLOROPLASTIC"/>
    <property type="match status" value="1"/>
</dbReference>
<feature type="compositionally biased region" description="Low complexity" evidence="5">
    <location>
        <begin position="179"/>
        <end position="189"/>
    </location>
</feature>
<dbReference type="Pfam" id="PF04172">
    <property type="entry name" value="LrgB"/>
    <property type="match status" value="1"/>
</dbReference>
<comment type="subcellular location">
    <subcellularLocation>
        <location evidence="1">Membrane</location>
        <topology evidence="1">Multi-pass membrane protein</topology>
    </subcellularLocation>
</comment>
<reference evidence="7" key="2">
    <citation type="submission" date="2021-01" db="EMBL/GenBank/DDBJ databases">
        <authorList>
            <person name="Schikora-Tamarit M.A."/>
        </authorList>
    </citation>
    <scope>NUCLEOTIDE SEQUENCE</scope>
    <source>
        <strain evidence="7">NCAIM Y.01608</strain>
    </source>
</reference>
<dbReference type="AlphaFoldDB" id="A0A1B7SAQ9"/>
<feature type="compositionally biased region" description="Polar residues" evidence="5">
    <location>
        <begin position="165"/>
        <end position="178"/>
    </location>
</feature>
<dbReference type="PANTHER" id="PTHR30249">
    <property type="entry name" value="PUTATIVE SEROTONIN TRANSPORTER"/>
    <property type="match status" value="1"/>
</dbReference>
<evidence type="ECO:0000256" key="5">
    <source>
        <dbReference type="SAM" id="MobiDB-lite"/>
    </source>
</evidence>
<dbReference type="Proteomes" id="UP000788993">
    <property type="component" value="Unassembled WGS sequence"/>
</dbReference>
<gene>
    <name evidence="7" type="ORF">OGATHE_005885</name>
</gene>